<dbReference type="PANTHER" id="PTHR24282">
    <property type="entry name" value="CYTOCHROME P450 FAMILY MEMBER"/>
    <property type="match status" value="1"/>
</dbReference>
<name>A0A176VZJ9_MARPO</name>
<evidence type="ECO:0000256" key="5">
    <source>
        <dbReference type="ARBA" id="ARBA00022989"/>
    </source>
</evidence>
<dbReference type="InterPro" id="IPR036396">
    <property type="entry name" value="Cyt_P450_sf"/>
</dbReference>
<dbReference type="GO" id="GO:0016020">
    <property type="term" value="C:membrane"/>
    <property type="evidence" value="ECO:0007669"/>
    <property type="project" value="UniProtKB-SubCell"/>
</dbReference>
<dbReference type="GO" id="GO:0020037">
    <property type="term" value="F:heme binding"/>
    <property type="evidence" value="ECO:0007669"/>
    <property type="project" value="InterPro"/>
</dbReference>
<comment type="cofactor">
    <cofactor evidence="9">
        <name>heme</name>
        <dbReference type="ChEBI" id="CHEBI:30413"/>
    </cofactor>
</comment>
<feature type="transmembrane region" description="Helical" evidence="11">
    <location>
        <begin position="16"/>
        <end position="42"/>
    </location>
</feature>
<evidence type="ECO:0000256" key="6">
    <source>
        <dbReference type="ARBA" id="ARBA00023002"/>
    </source>
</evidence>
<dbReference type="EMBL" id="LVLJ01002210">
    <property type="protein sequence ID" value="OAE26219.1"/>
    <property type="molecule type" value="Genomic_DNA"/>
</dbReference>
<dbReference type="AlphaFoldDB" id="A0A176VZJ9"/>
<dbReference type="PANTHER" id="PTHR24282:SF211">
    <property type="entry name" value="CYTOCHROME P450-RELATED"/>
    <property type="match status" value="1"/>
</dbReference>
<reference evidence="12" key="1">
    <citation type="submission" date="2016-03" db="EMBL/GenBank/DDBJ databases">
        <title>Mechanisms controlling the formation of the plant cell surface in tip-growing cells are functionally conserved among land plants.</title>
        <authorList>
            <person name="Honkanen S."/>
            <person name="Jones V.A."/>
            <person name="Morieri G."/>
            <person name="Champion C."/>
            <person name="Hetherington A.J."/>
            <person name="Kelly S."/>
            <person name="Saint-Marcoux D."/>
            <person name="Proust H."/>
            <person name="Prescott H."/>
            <person name="Dolan L."/>
        </authorList>
    </citation>
    <scope>NUCLEOTIDE SEQUENCE [LARGE SCALE GENOMIC DNA]</scope>
    <source>
        <tissue evidence="12">Whole gametophyte</tissue>
    </source>
</reference>
<comment type="caution">
    <text evidence="12">The sequence shown here is derived from an EMBL/GenBank/DDBJ whole genome shotgun (WGS) entry which is preliminary data.</text>
</comment>
<dbReference type="GO" id="GO:0016705">
    <property type="term" value="F:oxidoreductase activity, acting on paired donors, with incorporation or reduction of molecular oxygen"/>
    <property type="evidence" value="ECO:0007669"/>
    <property type="project" value="InterPro"/>
</dbReference>
<dbReference type="InterPro" id="IPR017972">
    <property type="entry name" value="Cyt_P450_CS"/>
</dbReference>
<feature type="binding site" description="axial binding residue" evidence="9">
    <location>
        <position position="485"/>
    </location>
    <ligand>
        <name>heme</name>
        <dbReference type="ChEBI" id="CHEBI:30413"/>
    </ligand>
    <ligandPart>
        <name>Fe</name>
        <dbReference type="ChEBI" id="CHEBI:18248"/>
    </ligandPart>
</feature>
<comment type="similarity">
    <text evidence="10">Belongs to the cytochrome P450 family.</text>
</comment>
<dbReference type="GO" id="GO:0005506">
    <property type="term" value="F:iron ion binding"/>
    <property type="evidence" value="ECO:0007669"/>
    <property type="project" value="InterPro"/>
</dbReference>
<dbReference type="InterPro" id="IPR002401">
    <property type="entry name" value="Cyt_P450_E_grp-I"/>
</dbReference>
<keyword evidence="8 11" id="KW-0472">Membrane</keyword>
<dbReference type="PRINTS" id="PR00463">
    <property type="entry name" value="EP450I"/>
</dbReference>
<dbReference type="InterPro" id="IPR050665">
    <property type="entry name" value="Cytochrome_P450_Monooxygen"/>
</dbReference>
<keyword evidence="10" id="KW-0503">Monooxygenase</keyword>
<keyword evidence="3 11" id="KW-0812">Transmembrane</keyword>
<evidence type="ECO:0000256" key="1">
    <source>
        <dbReference type="ARBA" id="ARBA00004370"/>
    </source>
</evidence>
<evidence type="ECO:0000256" key="3">
    <source>
        <dbReference type="ARBA" id="ARBA00022692"/>
    </source>
</evidence>
<dbReference type="SUPFAM" id="SSF48264">
    <property type="entry name" value="Cytochrome P450"/>
    <property type="match status" value="1"/>
</dbReference>
<evidence type="ECO:0000256" key="10">
    <source>
        <dbReference type="RuleBase" id="RU000461"/>
    </source>
</evidence>
<evidence type="ECO:0000256" key="7">
    <source>
        <dbReference type="ARBA" id="ARBA00023004"/>
    </source>
</evidence>
<accession>A0A176VZJ9</accession>
<keyword evidence="6 10" id="KW-0560">Oxidoreductase</keyword>
<organism evidence="12 13">
    <name type="scientific">Marchantia polymorpha subsp. ruderalis</name>
    <dbReference type="NCBI Taxonomy" id="1480154"/>
    <lineage>
        <taxon>Eukaryota</taxon>
        <taxon>Viridiplantae</taxon>
        <taxon>Streptophyta</taxon>
        <taxon>Embryophyta</taxon>
        <taxon>Marchantiophyta</taxon>
        <taxon>Marchantiopsida</taxon>
        <taxon>Marchantiidae</taxon>
        <taxon>Marchantiales</taxon>
        <taxon>Marchantiaceae</taxon>
        <taxon>Marchantia</taxon>
    </lineage>
</organism>
<evidence type="ECO:0000313" key="13">
    <source>
        <dbReference type="Proteomes" id="UP000077202"/>
    </source>
</evidence>
<evidence type="ECO:0000256" key="4">
    <source>
        <dbReference type="ARBA" id="ARBA00022723"/>
    </source>
</evidence>
<dbReference type="PROSITE" id="PS00086">
    <property type="entry name" value="CYTOCHROME_P450"/>
    <property type="match status" value="1"/>
</dbReference>
<proteinExistence type="inferred from homology"/>
<evidence type="ECO:0000256" key="2">
    <source>
        <dbReference type="ARBA" id="ARBA00022617"/>
    </source>
</evidence>
<dbReference type="PRINTS" id="PR00385">
    <property type="entry name" value="P450"/>
</dbReference>
<dbReference type="GO" id="GO:0004497">
    <property type="term" value="F:monooxygenase activity"/>
    <property type="evidence" value="ECO:0007669"/>
    <property type="project" value="UniProtKB-KW"/>
</dbReference>
<dbReference type="InterPro" id="IPR001128">
    <property type="entry name" value="Cyt_P450"/>
</dbReference>
<keyword evidence="13" id="KW-1185">Reference proteome</keyword>
<gene>
    <name evidence="12" type="ORF">AXG93_3457s1460</name>
</gene>
<keyword evidence="2 9" id="KW-0349">Heme</keyword>
<protein>
    <recommendedName>
        <fullName evidence="14">Cytochrome P450</fullName>
    </recommendedName>
</protein>
<evidence type="ECO:0000256" key="11">
    <source>
        <dbReference type="SAM" id="Phobius"/>
    </source>
</evidence>
<dbReference type="Pfam" id="PF00067">
    <property type="entry name" value="p450"/>
    <property type="match status" value="1"/>
</dbReference>
<evidence type="ECO:0000313" key="12">
    <source>
        <dbReference type="EMBL" id="OAE26219.1"/>
    </source>
</evidence>
<comment type="subcellular location">
    <subcellularLocation>
        <location evidence="1">Membrane</location>
    </subcellularLocation>
</comment>
<dbReference type="Proteomes" id="UP000077202">
    <property type="component" value="Unassembled WGS sequence"/>
</dbReference>
<evidence type="ECO:0000256" key="9">
    <source>
        <dbReference type="PIRSR" id="PIRSR602401-1"/>
    </source>
</evidence>
<evidence type="ECO:0000256" key="8">
    <source>
        <dbReference type="ARBA" id="ARBA00023136"/>
    </source>
</evidence>
<keyword evidence="7 9" id="KW-0408">Iron</keyword>
<keyword evidence="4 9" id="KW-0479">Metal-binding</keyword>
<keyword evidence="5 11" id="KW-1133">Transmembrane helix</keyword>
<evidence type="ECO:0008006" key="14">
    <source>
        <dbReference type="Google" id="ProtNLM"/>
    </source>
</evidence>
<dbReference type="Gene3D" id="1.10.630.10">
    <property type="entry name" value="Cytochrome P450"/>
    <property type="match status" value="1"/>
</dbReference>
<sequence>MAPISSRSWYKWGPRVIMVTAALAVLIILLKKVMDVLVILWWRPLVIRKIMEKQGIKGPAYHFLFGNMREIKEINLAAKKLETLDMLENHAGTLKRVVPFFSLWMKLYGKTFMYWFGPEPNLYIMDPELVKEVMSTNFQHYEKPTYVVQIMNALLGRGLVTAIKEDWANQRRIVRPAFHFEKLKDMMGDMAASAQELINNLETIIKDEGSYAEIEIKQHIKNVTADIIARTAFGSSYEQGKKVFQVQIKLNKMFEKVLHLLWIPGFFYIPTADNRKLWKLHKELEKSLQKIVQARLDIVQQEKGMSYGNDLLGLIVASSEDSNSPNKAHVRLTTKQLIDECKTFFFAGQETTECLLTWTLMLLALHPEWQDRAREEVEEVCQGMPLDASHLSRLKIMGMVLHETARLYPPVISVTRVACKDMQLRNIFVPKGLSIEIPIISIHMDPDLWGEDASEFKPERFAHGVASACKHPLGYMPFSMGPRKCLGQTYALMEAKVVLVAILQRFTFCLSSNYEHCPESGLLLYPRRGVQLLMDTL</sequence>